<accession>A0ABD6EDW0</accession>
<dbReference type="EMBL" id="JBGFUD010002897">
    <property type="protein sequence ID" value="MFH4978138.1"/>
    <property type="molecule type" value="Genomic_DNA"/>
</dbReference>
<reference evidence="1 2" key="1">
    <citation type="submission" date="2024-08" db="EMBL/GenBank/DDBJ databases">
        <title>Gnathostoma spinigerum genome.</title>
        <authorList>
            <person name="Gonzalez-Bertolin B."/>
            <person name="Monzon S."/>
            <person name="Zaballos A."/>
            <person name="Jimenez P."/>
            <person name="Dekumyoy P."/>
            <person name="Varona S."/>
            <person name="Cuesta I."/>
            <person name="Sumanam S."/>
            <person name="Adisakwattana P."/>
            <person name="Gasser R.B."/>
            <person name="Hernandez-Gonzalez A."/>
            <person name="Young N.D."/>
            <person name="Perteguer M.J."/>
        </authorList>
    </citation>
    <scope>NUCLEOTIDE SEQUENCE [LARGE SCALE GENOMIC DNA]</scope>
    <source>
        <strain evidence="1">AL3</strain>
        <tissue evidence="1">Liver</tissue>
    </source>
</reference>
<keyword evidence="2" id="KW-1185">Reference proteome</keyword>
<sequence>MIAEANKPVFISLEKRTDISLRLYRSSVSLKNFLFTLQPSFNELYLNVPLDGSFFRCSSLINLFIRITEGKEIIMDNNENLMGYIFCTTRKKSNKQLMKETHRTTAPNGGSSSQLARNNRNTRHITSCTTLANGKITFDQ</sequence>
<evidence type="ECO:0000313" key="2">
    <source>
        <dbReference type="Proteomes" id="UP001608902"/>
    </source>
</evidence>
<name>A0ABD6EDW0_9BILA</name>
<comment type="caution">
    <text evidence="1">The sequence shown here is derived from an EMBL/GenBank/DDBJ whole genome shotgun (WGS) entry which is preliminary data.</text>
</comment>
<protein>
    <submittedName>
        <fullName evidence="1">Uncharacterized protein</fullName>
    </submittedName>
</protein>
<dbReference type="AlphaFoldDB" id="A0ABD6EDW0"/>
<gene>
    <name evidence="1" type="ORF">AB6A40_004847</name>
</gene>
<organism evidence="1 2">
    <name type="scientific">Gnathostoma spinigerum</name>
    <dbReference type="NCBI Taxonomy" id="75299"/>
    <lineage>
        <taxon>Eukaryota</taxon>
        <taxon>Metazoa</taxon>
        <taxon>Ecdysozoa</taxon>
        <taxon>Nematoda</taxon>
        <taxon>Chromadorea</taxon>
        <taxon>Rhabditida</taxon>
        <taxon>Spirurina</taxon>
        <taxon>Gnathostomatomorpha</taxon>
        <taxon>Gnathostomatoidea</taxon>
        <taxon>Gnathostomatidae</taxon>
        <taxon>Gnathostoma</taxon>
    </lineage>
</organism>
<evidence type="ECO:0000313" key="1">
    <source>
        <dbReference type="EMBL" id="MFH4978138.1"/>
    </source>
</evidence>
<proteinExistence type="predicted"/>
<dbReference type="Proteomes" id="UP001608902">
    <property type="component" value="Unassembled WGS sequence"/>
</dbReference>